<evidence type="ECO:0000313" key="4">
    <source>
        <dbReference type="EMBL" id="TKA31118.1"/>
    </source>
</evidence>
<evidence type="ECO:0000256" key="3">
    <source>
        <dbReference type="SAM" id="MobiDB-lite"/>
    </source>
</evidence>
<gene>
    <name evidence="4" type="ORF">B0A50_02087</name>
</gene>
<dbReference type="InterPro" id="IPR000424">
    <property type="entry name" value="Primosome_PriB/ssb"/>
</dbReference>
<dbReference type="GO" id="GO:0003697">
    <property type="term" value="F:single-stranded DNA binding"/>
    <property type="evidence" value="ECO:0007669"/>
    <property type="project" value="InterPro"/>
</dbReference>
<dbReference type="OrthoDB" id="1078367at2759"/>
<dbReference type="Pfam" id="PF00436">
    <property type="entry name" value="SSB"/>
    <property type="match status" value="1"/>
</dbReference>
<dbReference type="PROSITE" id="PS50935">
    <property type="entry name" value="SSB"/>
    <property type="match status" value="1"/>
</dbReference>
<accession>A0A4U0U7M3</accession>
<dbReference type="GO" id="GO:0006264">
    <property type="term" value="P:mitochondrial DNA replication"/>
    <property type="evidence" value="ECO:0007669"/>
    <property type="project" value="TreeGrafter"/>
</dbReference>
<dbReference type="PANTHER" id="PTHR10302:SF0">
    <property type="entry name" value="SINGLE-STRANDED DNA-BINDING PROTEIN, MITOCHONDRIAL"/>
    <property type="match status" value="1"/>
</dbReference>
<feature type="region of interest" description="Disordered" evidence="3">
    <location>
        <begin position="127"/>
        <end position="158"/>
    </location>
</feature>
<evidence type="ECO:0000256" key="2">
    <source>
        <dbReference type="PROSITE-ProRule" id="PRU00252"/>
    </source>
</evidence>
<dbReference type="Gene3D" id="2.40.50.140">
    <property type="entry name" value="Nucleic acid-binding proteins"/>
    <property type="match status" value="1"/>
</dbReference>
<reference evidence="4 5" key="1">
    <citation type="submission" date="2017-03" db="EMBL/GenBank/DDBJ databases">
        <title>Genomes of endolithic fungi from Antarctica.</title>
        <authorList>
            <person name="Coleine C."/>
            <person name="Masonjones S."/>
            <person name="Stajich J.E."/>
        </authorList>
    </citation>
    <scope>NUCLEOTIDE SEQUENCE [LARGE SCALE GENOMIC DNA]</scope>
    <source>
        <strain evidence="4 5">CCFEE 6315</strain>
    </source>
</reference>
<keyword evidence="1 2" id="KW-0238">DNA-binding</keyword>
<dbReference type="Proteomes" id="UP000308549">
    <property type="component" value="Unassembled WGS sequence"/>
</dbReference>
<dbReference type="AlphaFoldDB" id="A0A4U0U7M3"/>
<evidence type="ECO:0000256" key="1">
    <source>
        <dbReference type="ARBA" id="ARBA00023125"/>
    </source>
</evidence>
<evidence type="ECO:0000313" key="5">
    <source>
        <dbReference type="Proteomes" id="UP000308549"/>
    </source>
</evidence>
<organism evidence="4 5">
    <name type="scientific">Salinomyces thailandicus</name>
    <dbReference type="NCBI Taxonomy" id="706561"/>
    <lineage>
        <taxon>Eukaryota</taxon>
        <taxon>Fungi</taxon>
        <taxon>Dikarya</taxon>
        <taxon>Ascomycota</taxon>
        <taxon>Pezizomycotina</taxon>
        <taxon>Dothideomycetes</taxon>
        <taxon>Dothideomycetidae</taxon>
        <taxon>Mycosphaerellales</taxon>
        <taxon>Teratosphaeriaceae</taxon>
        <taxon>Salinomyces</taxon>
    </lineage>
</organism>
<dbReference type="CDD" id="cd04496">
    <property type="entry name" value="SSB_OBF"/>
    <property type="match status" value="1"/>
</dbReference>
<dbReference type="GO" id="GO:0042645">
    <property type="term" value="C:mitochondrial nucleoid"/>
    <property type="evidence" value="ECO:0007669"/>
    <property type="project" value="TreeGrafter"/>
</dbReference>
<protein>
    <recommendedName>
        <fullName evidence="6">SsDNA binding protein</fullName>
    </recommendedName>
</protein>
<evidence type="ECO:0008006" key="6">
    <source>
        <dbReference type="Google" id="ProtNLM"/>
    </source>
</evidence>
<dbReference type="InterPro" id="IPR012340">
    <property type="entry name" value="NA-bd_OB-fold"/>
</dbReference>
<dbReference type="PANTHER" id="PTHR10302">
    <property type="entry name" value="SINGLE-STRANDED DNA-BINDING PROTEIN"/>
    <property type="match status" value="1"/>
</dbReference>
<comment type="caution">
    <text evidence="4">The sequence shown here is derived from an EMBL/GenBank/DDBJ whole genome shotgun (WGS) entry which is preliminary data.</text>
</comment>
<name>A0A4U0U7M3_9PEZI</name>
<dbReference type="SUPFAM" id="SSF50249">
    <property type="entry name" value="Nucleic acid-binding proteins"/>
    <property type="match status" value="1"/>
</dbReference>
<dbReference type="InterPro" id="IPR011344">
    <property type="entry name" value="ssDNA-bd"/>
</dbReference>
<dbReference type="EMBL" id="NAJL01000009">
    <property type="protein sequence ID" value="TKA31118.1"/>
    <property type="molecule type" value="Genomic_DNA"/>
</dbReference>
<proteinExistence type="predicted"/>
<keyword evidence="5" id="KW-1185">Reference proteome</keyword>
<sequence>MQSLRSLPRAASAARAFSTTTPRHLAKMQLIGRLADQPELMPTSTGRELIRYSLGVSSTQRDENGNRATSWFKVASFVEGAQRDLLLSLPKGTQLYVEAEAKMDTYQAQDGTNRTSLNLLQRNFEALARPRRDTESSTTGAESDANAAEEPLSGVGQS</sequence>